<dbReference type="SUPFAM" id="SSF51905">
    <property type="entry name" value="FAD/NAD(P)-binding domain"/>
    <property type="match status" value="1"/>
</dbReference>
<dbReference type="NCBIfam" id="TIGR01988">
    <property type="entry name" value="Ubi-OHases"/>
    <property type="match status" value="1"/>
</dbReference>
<dbReference type="InterPro" id="IPR036188">
    <property type="entry name" value="FAD/NAD-bd_sf"/>
</dbReference>
<keyword evidence="7" id="KW-0503">Monooxygenase</keyword>
<sequence length="395" mass="43234">MQTDIVVVGAGPAGLSLVRALSGSGLNVAVVERQSYATIAKPAYDGREIALTHRSQALMQQYGLWQHLPEGEIYPLRDAKVVSGASDFTLHFPQPKAEAGLIAEQLGFLVSNHNIRQAAFNEAEPVANVAWMTGVSVEHIQVDDGEATVALSDGRHIHTRLVIAADSRFSNTRHQLGISADSHDYGRTVLVFRTEHELSNEHTAFECFHYGRTLALLPLQTHLTNCVVTADHQAAKRLLALSPAELARDIERQLNLRLGHMRVVSEVHQYPLVGVHARRFQAKRGALIGDAAVGMHPVTAHGFNLGLESACSLAELLQQAAAKQQDIAAPSLLQWYEMKHMLRTRPLYHGTHAMVSLFTNDAPPAKLLRHAVLRLSNGLPPLKKAIAMQLTGKWA</sequence>
<feature type="domain" description="FAD-binding" evidence="8">
    <location>
        <begin position="3"/>
        <end position="339"/>
    </location>
</feature>
<dbReference type="InterPro" id="IPR002938">
    <property type="entry name" value="FAD-bd"/>
</dbReference>
<dbReference type="NCBIfam" id="NF006593">
    <property type="entry name" value="PRK09126.1"/>
    <property type="match status" value="1"/>
</dbReference>
<keyword evidence="5" id="KW-0274">FAD</keyword>
<protein>
    <submittedName>
        <fullName evidence="9">5-demethoxyubiquinol-8 5-hydroxylase UbiM</fullName>
    </submittedName>
</protein>
<dbReference type="EMBL" id="CP091511">
    <property type="protein sequence ID" value="UOO88999.1"/>
    <property type="molecule type" value="Genomic_DNA"/>
</dbReference>
<evidence type="ECO:0000259" key="8">
    <source>
        <dbReference type="Pfam" id="PF01494"/>
    </source>
</evidence>
<evidence type="ECO:0000256" key="1">
    <source>
        <dbReference type="ARBA" id="ARBA00001974"/>
    </source>
</evidence>
<name>A0ABY4E172_9NEIS</name>
<evidence type="ECO:0000313" key="9">
    <source>
        <dbReference type="EMBL" id="UOO88999.1"/>
    </source>
</evidence>
<evidence type="ECO:0000256" key="6">
    <source>
        <dbReference type="ARBA" id="ARBA00023002"/>
    </source>
</evidence>
<keyword evidence="6" id="KW-0560">Oxidoreductase</keyword>
<dbReference type="PANTHER" id="PTHR43876">
    <property type="entry name" value="UBIQUINONE BIOSYNTHESIS MONOOXYGENASE COQ6, MITOCHONDRIAL"/>
    <property type="match status" value="1"/>
</dbReference>
<evidence type="ECO:0000313" key="10">
    <source>
        <dbReference type="Proteomes" id="UP000832011"/>
    </source>
</evidence>
<dbReference type="RefSeq" id="WP_058357327.1">
    <property type="nucleotide sequence ID" value="NZ_CABKVG010000010.1"/>
</dbReference>
<dbReference type="InterPro" id="IPR010971">
    <property type="entry name" value="UbiH/COQ6"/>
</dbReference>
<organism evidence="9 10">
    <name type="scientific">Vitreoscilla massiliensis</name>
    <dbReference type="NCBI Taxonomy" id="1689272"/>
    <lineage>
        <taxon>Bacteria</taxon>
        <taxon>Pseudomonadati</taxon>
        <taxon>Pseudomonadota</taxon>
        <taxon>Betaproteobacteria</taxon>
        <taxon>Neisseriales</taxon>
        <taxon>Neisseriaceae</taxon>
        <taxon>Vitreoscilla</taxon>
    </lineage>
</organism>
<dbReference type="Gene3D" id="3.50.50.60">
    <property type="entry name" value="FAD/NAD(P)-binding domain"/>
    <property type="match status" value="2"/>
</dbReference>
<proteinExistence type="inferred from homology"/>
<comment type="pathway">
    <text evidence="2">Cofactor biosynthesis; ubiquinone biosynthesis.</text>
</comment>
<gene>
    <name evidence="9" type="primary">ubiM</name>
    <name evidence="9" type="ORF">LVJ82_16370</name>
</gene>
<dbReference type="Pfam" id="PF01494">
    <property type="entry name" value="FAD_binding_3"/>
    <property type="match status" value="1"/>
</dbReference>
<dbReference type="PANTHER" id="PTHR43876:SF25">
    <property type="entry name" value="MONOOXYGENASE NMA2164"/>
    <property type="match status" value="1"/>
</dbReference>
<keyword evidence="4" id="KW-0285">Flavoprotein</keyword>
<keyword evidence="10" id="KW-1185">Reference proteome</keyword>
<dbReference type="InterPro" id="IPR051205">
    <property type="entry name" value="UbiH/COQ6_monooxygenase"/>
</dbReference>
<evidence type="ECO:0000256" key="2">
    <source>
        <dbReference type="ARBA" id="ARBA00004749"/>
    </source>
</evidence>
<evidence type="ECO:0000256" key="4">
    <source>
        <dbReference type="ARBA" id="ARBA00022630"/>
    </source>
</evidence>
<dbReference type="Proteomes" id="UP000832011">
    <property type="component" value="Chromosome"/>
</dbReference>
<dbReference type="PRINTS" id="PR00420">
    <property type="entry name" value="RNGMNOXGNASE"/>
</dbReference>
<evidence type="ECO:0000256" key="3">
    <source>
        <dbReference type="ARBA" id="ARBA00005349"/>
    </source>
</evidence>
<comment type="cofactor">
    <cofactor evidence="1">
        <name>FAD</name>
        <dbReference type="ChEBI" id="CHEBI:57692"/>
    </cofactor>
</comment>
<evidence type="ECO:0000256" key="7">
    <source>
        <dbReference type="ARBA" id="ARBA00023033"/>
    </source>
</evidence>
<reference evidence="9 10" key="1">
    <citation type="journal article" date="2022" name="Res Sq">
        <title>Evolution of multicellular longitudinally dividing oral cavity symbionts (Neisseriaceae).</title>
        <authorList>
            <person name="Nyongesa S."/>
            <person name="Weber P."/>
            <person name="Bernet E."/>
            <person name="Pullido F."/>
            <person name="Nieckarz M."/>
            <person name="Delaby M."/>
            <person name="Nieves C."/>
            <person name="Viehboeck T."/>
            <person name="Krause N."/>
            <person name="Rivera-Millot A."/>
            <person name="Nakamura A."/>
            <person name="Vischer N."/>
            <person name="VanNieuwenhze M."/>
            <person name="Brun Y."/>
            <person name="Cava F."/>
            <person name="Bulgheresi S."/>
            <person name="Veyrier F."/>
        </authorList>
    </citation>
    <scope>NUCLEOTIDE SEQUENCE [LARGE SCALE GENOMIC DNA]</scope>
    <source>
        <strain evidence="9 10">SN4</strain>
    </source>
</reference>
<evidence type="ECO:0000256" key="5">
    <source>
        <dbReference type="ARBA" id="ARBA00022827"/>
    </source>
</evidence>
<comment type="similarity">
    <text evidence="3">Belongs to the UbiH/COQ6 family.</text>
</comment>
<accession>A0ABY4E172</accession>